<dbReference type="EMBL" id="MU864984">
    <property type="protein sequence ID" value="KAK4461797.1"/>
    <property type="molecule type" value="Genomic_DNA"/>
</dbReference>
<evidence type="ECO:0000313" key="2">
    <source>
        <dbReference type="EMBL" id="KAK4461797.1"/>
    </source>
</evidence>
<sequence length="804" mass="90773">MASRQLRKLRQQQDALNLQTRDEESDDEPVVAKPRPNMFSGFAALGGMDDDDDDENDQDKDEDEDQDQDETSHQREPASQTTSSQPESAKKSKKSKKKKKKGKQADTTTAPAQQEAEPEDDFDRVLEELKLEDKKKGESSSKSQTANSTVSEEDRLAKLLSINFQHLKYMNEMRRLFGKAMDVAQVEERAQENQQRTLPEDLDLETYLSARAAHPNQGLQAKSGMFETVLRTNPFIEGKKSWPRGASQGLKMVRVGDQGNSGAVEFAFAHDKAYDDLEGNFFGLVQMYDPMQIVHFLYRHPYHVSSLIQVSKVARQDQNSALAADLIDRALFTFGRVSLSEFRKKLEQGKARLDFNRPENRQFWLAGWNLIQKLILKGTYRTALEWTKLLLSLSSDDPYALINWVHVLALRAREAQWFIDLCYNPLFQLNHLQSPLIYMRQTLALAYLQLEDRENAKSHLIDGIEALPWLYCSLCSALNIDVPQSIWGVMPRDDDETLHTELYIHTAKDLWNTPAAISLLKEAAAVAQVKDASALPRRSANVSLATARFVYLDNTPSLMTLVPRQMLHTASPNYDFDPLPPPRLNNIFSSETQKRPWNAVAERPRLNNDPGMRAAAQRLLGQVSPEELEQALREGGVGGGLWNFLMRVGGMERGAPQNAAAGNAAENNGRARGPRQATVEDAPEDEDEEGIREDAGNEPDSNHDDDHEDAQQHDQGQGRGENWAGMPQVPDWIREMFDSMWNPEYRHVMYDDDAGDDEVRGMPGAWGDEDDYEYVLEGEEEDEGNDEVPHLEDPNAPNSGDSPH</sequence>
<feature type="compositionally biased region" description="Acidic residues" evidence="1">
    <location>
        <begin position="681"/>
        <end position="691"/>
    </location>
</feature>
<feature type="compositionally biased region" description="Acidic residues" evidence="1">
    <location>
        <begin position="767"/>
        <end position="786"/>
    </location>
</feature>
<keyword evidence="3" id="KW-1185">Reference proteome</keyword>
<organism evidence="2 3">
    <name type="scientific">Cladorrhinum samala</name>
    <dbReference type="NCBI Taxonomy" id="585594"/>
    <lineage>
        <taxon>Eukaryota</taxon>
        <taxon>Fungi</taxon>
        <taxon>Dikarya</taxon>
        <taxon>Ascomycota</taxon>
        <taxon>Pezizomycotina</taxon>
        <taxon>Sordariomycetes</taxon>
        <taxon>Sordariomycetidae</taxon>
        <taxon>Sordariales</taxon>
        <taxon>Podosporaceae</taxon>
        <taxon>Cladorrhinum</taxon>
    </lineage>
</organism>
<dbReference type="GO" id="GO:1990112">
    <property type="term" value="C:RQC complex"/>
    <property type="evidence" value="ECO:0007669"/>
    <property type="project" value="TreeGrafter"/>
</dbReference>
<evidence type="ECO:0000313" key="3">
    <source>
        <dbReference type="Proteomes" id="UP001321749"/>
    </source>
</evidence>
<comment type="caution">
    <text evidence="2">The sequence shown here is derived from an EMBL/GenBank/DDBJ whole genome shotgun (WGS) entry which is preliminary data.</text>
</comment>
<accession>A0AAV9HQR5</accession>
<dbReference type="Pfam" id="PF04910">
    <property type="entry name" value="Tcf25"/>
    <property type="match status" value="1"/>
</dbReference>
<protein>
    <submittedName>
        <fullName evidence="2">Ribosome quality control complex subunit 1</fullName>
    </submittedName>
</protein>
<gene>
    <name evidence="2" type="ORF">QBC42DRAFT_269449</name>
</gene>
<dbReference type="PANTHER" id="PTHR22684:SF0">
    <property type="entry name" value="RIBOSOME QUALITY CONTROL COMPLEX SUBUNIT TCF25"/>
    <property type="match status" value="1"/>
</dbReference>
<feature type="compositionally biased region" description="Low complexity" evidence="1">
    <location>
        <begin position="656"/>
        <end position="675"/>
    </location>
</feature>
<dbReference type="InterPro" id="IPR006994">
    <property type="entry name" value="TCF25/Rqc1"/>
</dbReference>
<feature type="region of interest" description="Disordered" evidence="1">
    <location>
        <begin position="1"/>
        <end position="152"/>
    </location>
</feature>
<feature type="compositionally biased region" description="Basic residues" evidence="1">
    <location>
        <begin position="1"/>
        <end position="10"/>
    </location>
</feature>
<dbReference type="PANTHER" id="PTHR22684">
    <property type="entry name" value="NULP1-RELATED"/>
    <property type="match status" value="1"/>
</dbReference>
<feature type="compositionally biased region" description="Polar residues" evidence="1">
    <location>
        <begin position="77"/>
        <end position="87"/>
    </location>
</feature>
<dbReference type="GO" id="GO:0072344">
    <property type="term" value="P:rescue of stalled ribosome"/>
    <property type="evidence" value="ECO:0007669"/>
    <property type="project" value="TreeGrafter"/>
</dbReference>
<proteinExistence type="predicted"/>
<evidence type="ECO:0000256" key="1">
    <source>
        <dbReference type="SAM" id="MobiDB-lite"/>
    </source>
</evidence>
<name>A0AAV9HQR5_9PEZI</name>
<feature type="compositionally biased region" description="Acidic residues" evidence="1">
    <location>
        <begin position="48"/>
        <end position="69"/>
    </location>
</feature>
<dbReference type="Proteomes" id="UP001321749">
    <property type="component" value="Unassembled WGS sequence"/>
</dbReference>
<feature type="region of interest" description="Disordered" evidence="1">
    <location>
        <begin position="588"/>
        <end position="609"/>
    </location>
</feature>
<feature type="compositionally biased region" description="Basic and acidic residues" evidence="1">
    <location>
        <begin position="123"/>
        <end position="139"/>
    </location>
</feature>
<feature type="region of interest" description="Disordered" evidence="1">
    <location>
        <begin position="753"/>
        <end position="804"/>
    </location>
</feature>
<dbReference type="AlphaFoldDB" id="A0AAV9HQR5"/>
<feature type="region of interest" description="Disordered" evidence="1">
    <location>
        <begin position="656"/>
        <end position="726"/>
    </location>
</feature>
<reference evidence="2" key="1">
    <citation type="journal article" date="2023" name="Mol. Phylogenet. Evol.">
        <title>Genome-scale phylogeny and comparative genomics of the fungal order Sordariales.</title>
        <authorList>
            <person name="Hensen N."/>
            <person name="Bonometti L."/>
            <person name="Westerberg I."/>
            <person name="Brannstrom I.O."/>
            <person name="Guillou S."/>
            <person name="Cros-Aarteil S."/>
            <person name="Calhoun S."/>
            <person name="Haridas S."/>
            <person name="Kuo A."/>
            <person name="Mondo S."/>
            <person name="Pangilinan J."/>
            <person name="Riley R."/>
            <person name="LaButti K."/>
            <person name="Andreopoulos B."/>
            <person name="Lipzen A."/>
            <person name="Chen C."/>
            <person name="Yan M."/>
            <person name="Daum C."/>
            <person name="Ng V."/>
            <person name="Clum A."/>
            <person name="Steindorff A."/>
            <person name="Ohm R.A."/>
            <person name="Martin F."/>
            <person name="Silar P."/>
            <person name="Natvig D.O."/>
            <person name="Lalanne C."/>
            <person name="Gautier V."/>
            <person name="Ament-Velasquez S.L."/>
            <person name="Kruys A."/>
            <person name="Hutchinson M.I."/>
            <person name="Powell A.J."/>
            <person name="Barry K."/>
            <person name="Miller A.N."/>
            <person name="Grigoriev I.V."/>
            <person name="Debuchy R."/>
            <person name="Gladieux P."/>
            <person name="Hiltunen Thoren M."/>
            <person name="Johannesson H."/>
        </authorList>
    </citation>
    <scope>NUCLEOTIDE SEQUENCE</scope>
    <source>
        <strain evidence="2">PSN324</strain>
    </source>
</reference>
<reference evidence="2" key="2">
    <citation type="submission" date="2023-06" db="EMBL/GenBank/DDBJ databases">
        <authorList>
            <consortium name="Lawrence Berkeley National Laboratory"/>
            <person name="Mondo S.J."/>
            <person name="Hensen N."/>
            <person name="Bonometti L."/>
            <person name="Westerberg I."/>
            <person name="Brannstrom I.O."/>
            <person name="Guillou S."/>
            <person name="Cros-Aarteil S."/>
            <person name="Calhoun S."/>
            <person name="Haridas S."/>
            <person name="Kuo A."/>
            <person name="Pangilinan J."/>
            <person name="Riley R."/>
            <person name="Labutti K."/>
            <person name="Andreopoulos B."/>
            <person name="Lipzen A."/>
            <person name="Chen C."/>
            <person name="Yanf M."/>
            <person name="Daum C."/>
            <person name="Ng V."/>
            <person name="Clum A."/>
            <person name="Steindorff A."/>
            <person name="Ohm R."/>
            <person name="Martin F."/>
            <person name="Silar P."/>
            <person name="Natvig D."/>
            <person name="Lalanne C."/>
            <person name="Gautier V."/>
            <person name="Ament-Velasquez S.L."/>
            <person name="Kruys A."/>
            <person name="Hutchinson M.I."/>
            <person name="Powell A.J."/>
            <person name="Barry K."/>
            <person name="Miller A.N."/>
            <person name="Grigoriev I.V."/>
            <person name="Debuchy R."/>
            <person name="Gladieux P."/>
            <person name="Thoren M.H."/>
            <person name="Johannesson H."/>
        </authorList>
    </citation>
    <scope>NUCLEOTIDE SEQUENCE</scope>
    <source>
        <strain evidence="2">PSN324</strain>
    </source>
</reference>
<dbReference type="GO" id="GO:1990116">
    <property type="term" value="P:ribosome-associated ubiquitin-dependent protein catabolic process"/>
    <property type="evidence" value="ECO:0007669"/>
    <property type="project" value="TreeGrafter"/>
</dbReference>
<feature type="compositionally biased region" description="Basic residues" evidence="1">
    <location>
        <begin position="91"/>
        <end position="102"/>
    </location>
</feature>
<feature type="compositionally biased region" description="Basic and acidic residues" evidence="1">
    <location>
        <begin position="692"/>
        <end position="712"/>
    </location>
</feature>